<evidence type="ECO:0000313" key="2">
    <source>
        <dbReference type="Proteomes" id="UP000031668"/>
    </source>
</evidence>
<dbReference type="AlphaFoldDB" id="A0A0C2ME90"/>
<reference evidence="1 2" key="1">
    <citation type="journal article" date="2014" name="Genome Biol. Evol.">
        <title>The genome of the myxosporean Thelohanellus kitauei shows adaptations to nutrient acquisition within its fish host.</title>
        <authorList>
            <person name="Yang Y."/>
            <person name="Xiong J."/>
            <person name="Zhou Z."/>
            <person name="Huo F."/>
            <person name="Miao W."/>
            <person name="Ran C."/>
            <person name="Liu Y."/>
            <person name="Zhang J."/>
            <person name="Feng J."/>
            <person name="Wang M."/>
            <person name="Wang M."/>
            <person name="Wang L."/>
            <person name="Yao B."/>
        </authorList>
    </citation>
    <scope>NUCLEOTIDE SEQUENCE [LARGE SCALE GENOMIC DNA]</scope>
    <source>
        <strain evidence="1">Wuqing</strain>
    </source>
</reference>
<sequence>MPFYNSFCYQPYYLTYYGFWPYYGTPYISNMPNFQDYSCMQIRPEELISPPLKKKEPNKVELEGWKPINICCGTIFEGPQGQFLVDPKYICLHTGKCMYRALYGHIYQNNMKRVTFDDETELSSSKPKYSKISQTQSDCCSEIQSSEIDSSLCNGSLLNRSSMSSSRNLRPRKNNIINWDQFSSDDD</sequence>
<dbReference type="Proteomes" id="UP000031668">
    <property type="component" value="Unassembled WGS sequence"/>
</dbReference>
<accession>A0A0C2ME90</accession>
<evidence type="ECO:0000313" key="1">
    <source>
        <dbReference type="EMBL" id="KII65451.1"/>
    </source>
</evidence>
<keyword evidence="2" id="KW-1185">Reference proteome</keyword>
<comment type="caution">
    <text evidence="1">The sequence shown here is derived from an EMBL/GenBank/DDBJ whole genome shotgun (WGS) entry which is preliminary data.</text>
</comment>
<dbReference type="OrthoDB" id="6019797at2759"/>
<gene>
    <name evidence="1" type="ORF">RF11_01056</name>
</gene>
<name>A0A0C2ME90_THEKT</name>
<protein>
    <submittedName>
        <fullName evidence="1">Uncharacterized protein</fullName>
    </submittedName>
</protein>
<proteinExistence type="predicted"/>
<organism evidence="1 2">
    <name type="scientific">Thelohanellus kitauei</name>
    <name type="common">Myxosporean</name>
    <dbReference type="NCBI Taxonomy" id="669202"/>
    <lineage>
        <taxon>Eukaryota</taxon>
        <taxon>Metazoa</taxon>
        <taxon>Cnidaria</taxon>
        <taxon>Myxozoa</taxon>
        <taxon>Myxosporea</taxon>
        <taxon>Bivalvulida</taxon>
        <taxon>Platysporina</taxon>
        <taxon>Myxobolidae</taxon>
        <taxon>Thelohanellus</taxon>
    </lineage>
</organism>
<dbReference type="EMBL" id="JWZT01003829">
    <property type="protein sequence ID" value="KII65451.1"/>
    <property type="molecule type" value="Genomic_DNA"/>
</dbReference>